<comment type="subcellular location">
    <subcellularLocation>
        <location evidence="1">Cell membrane</location>
        <topology evidence="1">Multi-pass membrane protein</topology>
    </subcellularLocation>
</comment>
<dbReference type="PANTHER" id="PTHR40074">
    <property type="entry name" value="O-ACETYLTRANSFERASE WECH"/>
    <property type="match status" value="1"/>
</dbReference>
<comment type="caution">
    <text evidence="9">The sequence shown here is derived from an EMBL/GenBank/DDBJ whole genome shotgun (WGS) entry which is preliminary data.</text>
</comment>
<evidence type="ECO:0000313" key="10">
    <source>
        <dbReference type="Proteomes" id="UP001589628"/>
    </source>
</evidence>
<keyword evidence="9" id="KW-0012">Acyltransferase</keyword>
<evidence type="ECO:0000256" key="4">
    <source>
        <dbReference type="ARBA" id="ARBA00022692"/>
    </source>
</evidence>
<dbReference type="InterPro" id="IPR002656">
    <property type="entry name" value="Acyl_transf_3_dom"/>
</dbReference>
<feature type="transmembrane region" description="Helical" evidence="7">
    <location>
        <begin position="12"/>
        <end position="28"/>
    </location>
</feature>
<keyword evidence="10" id="KW-1185">Reference proteome</keyword>
<keyword evidence="3" id="KW-1003">Cell membrane</keyword>
<feature type="transmembrane region" description="Helical" evidence="7">
    <location>
        <begin position="179"/>
        <end position="199"/>
    </location>
</feature>
<comment type="similarity">
    <text evidence="2">Belongs to the acyltransferase 3 family.</text>
</comment>
<feature type="domain" description="Acyltransferase 3" evidence="8">
    <location>
        <begin position="9"/>
        <end position="320"/>
    </location>
</feature>
<evidence type="ECO:0000256" key="2">
    <source>
        <dbReference type="ARBA" id="ARBA00007400"/>
    </source>
</evidence>
<dbReference type="Proteomes" id="UP001589628">
    <property type="component" value="Unassembled WGS sequence"/>
</dbReference>
<dbReference type="Pfam" id="PF01757">
    <property type="entry name" value="Acyl_transf_3"/>
    <property type="match status" value="1"/>
</dbReference>
<dbReference type="EMBL" id="JBHLZN010000007">
    <property type="protein sequence ID" value="MFB9887960.1"/>
    <property type="molecule type" value="Genomic_DNA"/>
</dbReference>
<feature type="transmembrane region" description="Helical" evidence="7">
    <location>
        <begin position="120"/>
        <end position="142"/>
    </location>
</feature>
<evidence type="ECO:0000313" key="9">
    <source>
        <dbReference type="EMBL" id="MFB9887960.1"/>
    </source>
</evidence>
<feature type="transmembrane region" description="Helical" evidence="7">
    <location>
        <begin position="149"/>
        <end position="167"/>
    </location>
</feature>
<name>A0ABV5ZF99_9GAMM</name>
<accession>A0ABV5ZF99</accession>
<evidence type="ECO:0000256" key="3">
    <source>
        <dbReference type="ARBA" id="ARBA00022475"/>
    </source>
</evidence>
<feature type="transmembrane region" description="Helical" evidence="7">
    <location>
        <begin position="206"/>
        <end position="225"/>
    </location>
</feature>
<protein>
    <submittedName>
        <fullName evidence="9">Acyltransferase family protein</fullName>
    </submittedName>
</protein>
<dbReference type="PANTHER" id="PTHR40074:SF2">
    <property type="entry name" value="O-ACETYLTRANSFERASE WECH"/>
    <property type="match status" value="1"/>
</dbReference>
<feature type="transmembrane region" description="Helical" evidence="7">
    <location>
        <begin position="48"/>
        <end position="66"/>
    </location>
</feature>
<keyword evidence="9" id="KW-0808">Transferase</keyword>
<gene>
    <name evidence="9" type="ORF">ACFFLH_16210</name>
</gene>
<feature type="transmembrane region" description="Helical" evidence="7">
    <location>
        <begin position="275"/>
        <end position="296"/>
    </location>
</feature>
<keyword evidence="5 7" id="KW-1133">Transmembrane helix</keyword>
<evidence type="ECO:0000259" key="8">
    <source>
        <dbReference type="Pfam" id="PF01757"/>
    </source>
</evidence>
<sequence>MLVKTRLLEFDYLRALAIILIVFGHSVYNTEKGFPLLLENLLRGGTAVFVFISGFFLHAVFARNFELRSFMWKKVKNVLVPFLVVSAVGLACRLFGWIVLLDYPAEKVLLNTYYTVKNFYVLYPHWYIPFIMLVFLLSPLYLAFLRLPVGRQLLLFALFVLLSLFLHRPHGNVNQIQSILYYTPFYLLGMLYSQHRAWFEARMGKVLVLSAILVVGALLLQTYVWVWIGNYHKWFFEYKGVDLQFVQKMGLCMLLLGWSRYLAAQPLNPWLKEMGDLSFAIFFLHPLFTLLMENIFPWLGWMNVPGGALFSTMMTLLVFSIHFFGSFYTARIIRRLWPDKSRWLIGS</sequence>
<keyword evidence="6 7" id="KW-0472">Membrane</keyword>
<organism evidence="9 10">
    <name type="scientific">Balneatrix alpica</name>
    <dbReference type="NCBI Taxonomy" id="75684"/>
    <lineage>
        <taxon>Bacteria</taxon>
        <taxon>Pseudomonadati</taxon>
        <taxon>Pseudomonadota</taxon>
        <taxon>Gammaproteobacteria</taxon>
        <taxon>Oceanospirillales</taxon>
        <taxon>Balneatrichaceae</taxon>
        <taxon>Balneatrix</taxon>
    </lineage>
</organism>
<feature type="transmembrane region" description="Helical" evidence="7">
    <location>
        <begin position="308"/>
        <end position="330"/>
    </location>
</feature>
<keyword evidence="4 7" id="KW-0812">Transmembrane</keyword>
<dbReference type="GO" id="GO:0016746">
    <property type="term" value="F:acyltransferase activity"/>
    <property type="evidence" value="ECO:0007669"/>
    <property type="project" value="UniProtKB-KW"/>
</dbReference>
<dbReference type="RefSeq" id="WP_051527655.1">
    <property type="nucleotide sequence ID" value="NZ_JBHLZN010000007.1"/>
</dbReference>
<evidence type="ECO:0000256" key="1">
    <source>
        <dbReference type="ARBA" id="ARBA00004651"/>
    </source>
</evidence>
<feature type="transmembrane region" description="Helical" evidence="7">
    <location>
        <begin position="245"/>
        <end position="263"/>
    </location>
</feature>
<evidence type="ECO:0000256" key="7">
    <source>
        <dbReference type="SAM" id="Phobius"/>
    </source>
</evidence>
<evidence type="ECO:0000256" key="5">
    <source>
        <dbReference type="ARBA" id="ARBA00022989"/>
    </source>
</evidence>
<evidence type="ECO:0000256" key="6">
    <source>
        <dbReference type="ARBA" id="ARBA00023136"/>
    </source>
</evidence>
<proteinExistence type="inferred from homology"/>
<reference evidence="9 10" key="1">
    <citation type="submission" date="2024-09" db="EMBL/GenBank/DDBJ databases">
        <authorList>
            <person name="Sun Q."/>
            <person name="Mori K."/>
        </authorList>
    </citation>
    <scope>NUCLEOTIDE SEQUENCE [LARGE SCALE GENOMIC DNA]</scope>
    <source>
        <strain evidence="9 10">ATCC 51285</strain>
    </source>
</reference>
<feature type="transmembrane region" description="Helical" evidence="7">
    <location>
        <begin position="78"/>
        <end position="100"/>
    </location>
</feature>